<dbReference type="PRINTS" id="PR01050">
    <property type="entry name" value="PYRUVTKNASE"/>
</dbReference>
<dbReference type="InterPro" id="IPR015795">
    <property type="entry name" value="Pyrv_Knase_C"/>
</dbReference>
<evidence type="ECO:0000256" key="2">
    <source>
        <dbReference type="ARBA" id="ARBA00001958"/>
    </source>
</evidence>
<dbReference type="InterPro" id="IPR001697">
    <property type="entry name" value="Pyr_Knase"/>
</dbReference>
<evidence type="ECO:0000256" key="8">
    <source>
        <dbReference type="ARBA" id="ARBA00022741"/>
    </source>
</evidence>
<dbReference type="NCBIfam" id="TIGR01064">
    <property type="entry name" value="pyruv_kin"/>
    <property type="match status" value="1"/>
</dbReference>
<dbReference type="EMBL" id="HBGA01003858">
    <property type="protein sequence ID" value="CAD8990241.1"/>
    <property type="molecule type" value="Transcribed_RNA"/>
</dbReference>
<dbReference type="InterPro" id="IPR015793">
    <property type="entry name" value="Pyrv_Knase_brl"/>
</dbReference>
<dbReference type="SUPFAM" id="SSF52935">
    <property type="entry name" value="PK C-terminal domain-like"/>
    <property type="match status" value="1"/>
</dbReference>
<feature type="domain" description="Pyruvate kinase barrel" evidence="15">
    <location>
        <begin position="131"/>
        <end position="459"/>
    </location>
</feature>
<comment type="cofactor">
    <cofactor evidence="2">
        <name>K(+)</name>
        <dbReference type="ChEBI" id="CHEBI:29103"/>
    </cofactor>
</comment>
<dbReference type="InterPro" id="IPR015813">
    <property type="entry name" value="Pyrv/PenolPyrv_kinase-like_dom"/>
</dbReference>
<keyword evidence="8" id="KW-0547">Nucleotide-binding</keyword>
<keyword evidence="13" id="KW-0670">Pyruvate</keyword>
<dbReference type="Pfam" id="PF02887">
    <property type="entry name" value="PK_C"/>
    <property type="match status" value="1"/>
</dbReference>
<evidence type="ECO:0000256" key="4">
    <source>
        <dbReference type="ARBA" id="ARBA00008663"/>
    </source>
</evidence>
<keyword evidence="12 14" id="KW-0324">Glycolysis</keyword>
<sequence length="613" mass="66575">MSSPEYDMALYLQNHKVPYLIDEMIIGMEKSRPQDVLSYMKKWIDDKQKTGGHTAVLPNTNIPQLTDAEKKELASFMPPGMGMLRRTGTVMEPSKVRDRSKGVALVTSELKHAAEIDISGKEDSMVGAKRMNGIICTIGPASDNVPTLIALMRAGLNIARLNFSHGSYESHTKTVNNVREAAKQAGRLIALALDTKGPEIRTGTRAGYVAGTAAIDIEYKAGTVVKVSSNPDDRAKCDETLMQVDYLNMPKVVEVGGKIFVDDGLLQLEITEIGTDYVLTKCLNNAPIGNNKGVNLPDAKVDLPAISERDANDLAFARKMDMDMVFASFVRRPSDINDVTKALGPGDKIMIVAKIENQEGCDNLLDILTVADGIMVARGDLGIEIPPEKVFIAQKYMISNCNLVGKPVVCATQMLETMTKNPRPTRAEVSDVCNAVLEGADCTMLSGETAKGKYPIEAVETMAKCGLQAQCALSMRSRFEDIRRAMVPPLPAQEVVAQSAVNTAFEICAAGIVVLSNTGKSARLLSKYRPHCPIFAVTHVPKNARQLNLSRGVFSVLTDEPKDKLDYDARIQAGINYGKLNGDLFPGDHVVVMHSDGNRPDAGANLVRVIQVR</sequence>
<evidence type="ECO:0000256" key="3">
    <source>
        <dbReference type="ARBA" id="ARBA00004997"/>
    </source>
</evidence>
<keyword evidence="10" id="KW-0067">ATP-binding</keyword>
<evidence type="ECO:0000256" key="13">
    <source>
        <dbReference type="ARBA" id="ARBA00023317"/>
    </source>
</evidence>
<organism evidence="17">
    <name type="scientific">Eutreptiella gymnastica</name>
    <dbReference type="NCBI Taxonomy" id="73025"/>
    <lineage>
        <taxon>Eukaryota</taxon>
        <taxon>Discoba</taxon>
        <taxon>Euglenozoa</taxon>
        <taxon>Euglenida</taxon>
        <taxon>Spirocuta</taxon>
        <taxon>Euglenophyceae</taxon>
        <taxon>Eutreptiales</taxon>
        <taxon>Eutreptiaceae</taxon>
        <taxon>Eutreptiella</taxon>
    </lineage>
</organism>
<dbReference type="SUPFAM" id="SSF51621">
    <property type="entry name" value="Phosphoenolpyruvate/pyruvate domain"/>
    <property type="match status" value="1"/>
</dbReference>
<evidence type="ECO:0000259" key="15">
    <source>
        <dbReference type="Pfam" id="PF00224"/>
    </source>
</evidence>
<dbReference type="GO" id="GO:0005524">
    <property type="term" value="F:ATP binding"/>
    <property type="evidence" value="ECO:0007669"/>
    <property type="project" value="UniProtKB-KW"/>
</dbReference>
<dbReference type="GO" id="GO:0030955">
    <property type="term" value="F:potassium ion binding"/>
    <property type="evidence" value="ECO:0007669"/>
    <property type="project" value="InterPro"/>
</dbReference>
<dbReference type="InterPro" id="IPR011037">
    <property type="entry name" value="Pyrv_Knase-like_insert_dom_sf"/>
</dbReference>
<dbReference type="FunFam" id="2.40.33.10:FF:000023">
    <property type="entry name" value="Pyruvate kinase PKM"/>
    <property type="match status" value="1"/>
</dbReference>
<accession>A0A7S1HSW8</accession>
<dbReference type="InterPro" id="IPR015806">
    <property type="entry name" value="Pyrv_Knase_insert_dom_sf"/>
</dbReference>
<evidence type="ECO:0000256" key="10">
    <source>
        <dbReference type="ARBA" id="ARBA00022840"/>
    </source>
</evidence>
<keyword evidence="6 14" id="KW-0808">Transferase</keyword>
<dbReference type="Gene3D" id="2.40.33.10">
    <property type="entry name" value="PK beta-barrel domain-like"/>
    <property type="match status" value="1"/>
</dbReference>
<dbReference type="NCBIfam" id="NF004491">
    <property type="entry name" value="PRK05826.1"/>
    <property type="match status" value="1"/>
</dbReference>
<comment type="similarity">
    <text evidence="4 14">Belongs to the pyruvate kinase family.</text>
</comment>
<evidence type="ECO:0000313" key="17">
    <source>
        <dbReference type="EMBL" id="CAD8990241.1"/>
    </source>
</evidence>
<evidence type="ECO:0000259" key="16">
    <source>
        <dbReference type="Pfam" id="PF02887"/>
    </source>
</evidence>
<gene>
    <name evidence="17" type="ORF">EGYM00392_LOCUS1283</name>
</gene>
<dbReference type="GO" id="GO:0000287">
    <property type="term" value="F:magnesium ion binding"/>
    <property type="evidence" value="ECO:0007669"/>
    <property type="project" value="InterPro"/>
</dbReference>
<dbReference type="InterPro" id="IPR036918">
    <property type="entry name" value="Pyrv_Knase_C_sf"/>
</dbReference>
<keyword evidence="7" id="KW-0479">Metal-binding</keyword>
<dbReference type="GO" id="GO:0004743">
    <property type="term" value="F:pyruvate kinase activity"/>
    <property type="evidence" value="ECO:0007669"/>
    <property type="project" value="UniProtKB-EC"/>
</dbReference>
<dbReference type="Gene3D" id="3.40.1380.20">
    <property type="entry name" value="Pyruvate kinase, C-terminal domain"/>
    <property type="match status" value="1"/>
</dbReference>
<dbReference type="InterPro" id="IPR040442">
    <property type="entry name" value="Pyrv_kinase-like_dom_sf"/>
</dbReference>
<dbReference type="Pfam" id="PF00224">
    <property type="entry name" value="PK"/>
    <property type="match status" value="1"/>
</dbReference>
<dbReference type="Gene3D" id="3.20.20.60">
    <property type="entry name" value="Phosphoenolpyruvate-binding domains"/>
    <property type="match status" value="1"/>
</dbReference>
<dbReference type="EC" id="2.7.1.40" evidence="5 14"/>
<dbReference type="PANTHER" id="PTHR11817">
    <property type="entry name" value="PYRUVATE KINASE"/>
    <property type="match status" value="1"/>
</dbReference>
<feature type="domain" description="Pyruvate kinase C-terminal" evidence="16">
    <location>
        <begin position="494"/>
        <end position="610"/>
    </location>
</feature>
<name>A0A7S1HSW8_9EUGL</name>
<dbReference type="SUPFAM" id="SSF50800">
    <property type="entry name" value="PK beta-barrel domain-like"/>
    <property type="match status" value="1"/>
</dbReference>
<keyword evidence="9 14" id="KW-0418">Kinase</keyword>
<dbReference type="GO" id="GO:0016301">
    <property type="term" value="F:kinase activity"/>
    <property type="evidence" value="ECO:0007669"/>
    <property type="project" value="UniProtKB-KW"/>
</dbReference>
<dbReference type="UniPathway" id="UPA00109">
    <property type="reaction ID" value="UER00188"/>
</dbReference>
<evidence type="ECO:0000256" key="7">
    <source>
        <dbReference type="ARBA" id="ARBA00022723"/>
    </source>
</evidence>
<reference evidence="17" key="1">
    <citation type="submission" date="2021-01" db="EMBL/GenBank/DDBJ databases">
        <authorList>
            <person name="Corre E."/>
            <person name="Pelletier E."/>
            <person name="Niang G."/>
            <person name="Scheremetjew M."/>
            <person name="Finn R."/>
            <person name="Kale V."/>
            <person name="Holt S."/>
            <person name="Cochrane G."/>
            <person name="Meng A."/>
            <person name="Brown T."/>
            <person name="Cohen L."/>
        </authorList>
    </citation>
    <scope>NUCLEOTIDE SEQUENCE</scope>
    <source>
        <strain evidence="17">NIES-381</strain>
    </source>
</reference>
<proteinExistence type="inferred from homology"/>
<evidence type="ECO:0000256" key="9">
    <source>
        <dbReference type="ARBA" id="ARBA00022777"/>
    </source>
</evidence>
<protein>
    <recommendedName>
        <fullName evidence="5 14">Pyruvate kinase</fullName>
        <ecNumber evidence="5 14">2.7.1.40</ecNumber>
    </recommendedName>
</protein>
<evidence type="ECO:0000256" key="6">
    <source>
        <dbReference type="ARBA" id="ARBA00022679"/>
    </source>
</evidence>
<comment type="catalytic activity">
    <reaction evidence="14">
        <text>pyruvate + ATP = phosphoenolpyruvate + ADP + H(+)</text>
        <dbReference type="Rhea" id="RHEA:18157"/>
        <dbReference type="ChEBI" id="CHEBI:15361"/>
        <dbReference type="ChEBI" id="CHEBI:15378"/>
        <dbReference type="ChEBI" id="CHEBI:30616"/>
        <dbReference type="ChEBI" id="CHEBI:58702"/>
        <dbReference type="ChEBI" id="CHEBI:456216"/>
        <dbReference type="EC" id="2.7.1.40"/>
    </reaction>
</comment>
<comment type="pathway">
    <text evidence="3 14">Carbohydrate degradation; glycolysis; pyruvate from D-glyceraldehyde 3-phosphate: step 5/5.</text>
</comment>
<evidence type="ECO:0000256" key="11">
    <source>
        <dbReference type="ARBA" id="ARBA00022842"/>
    </source>
</evidence>
<evidence type="ECO:0000256" key="5">
    <source>
        <dbReference type="ARBA" id="ARBA00012142"/>
    </source>
</evidence>
<comment type="cofactor">
    <cofactor evidence="1">
        <name>Mg(2+)</name>
        <dbReference type="ChEBI" id="CHEBI:18420"/>
    </cofactor>
</comment>
<evidence type="ECO:0000256" key="1">
    <source>
        <dbReference type="ARBA" id="ARBA00001946"/>
    </source>
</evidence>
<evidence type="ECO:0000256" key="14">
    <source>
        <dbReference type="RuleBase" id="RU000504"/>
    </source>
</evidence>
<evidence type="ECO:0000256" key="12">
    <source>
        <dbReference type="ARBA" id="ARBA00023152"/>
    </source>
</evidence>
<dbReference type="AlphaFoldDB" id="A0A7S1HSW8"/>
<dbReference type="FunFam" id="3.20.20.60:FF:000025">
    <property type="entry name" value="Pyruvate kinase"/>
    <property type="match status" value="1"/>
</dbReference>
<keyword evidence="11 14" id="KW-0460">Magnesium</keyword>